<dbReference type="EMBL" id="MBQD01000023">
    <property type="protein sequence ID" value="OCL32960.1"/>
    <property type="molecule type" value="Genomic_DNA"/>
</dbReference>
<evidence type="ECO:0000313" key="2">
    <source>
        <dbReference type="Proteomes" id="UP000093501"/>
    </source>
</evidence>
<dbReference type="AlphaFoldDB" id="A0A1C0AK16"/>
<comment type="caution">
    <text evidence="1">The sequence shown here is derived from an EMBL/GenBank/DDBJ whole genome shotgun (WGS) entry which is preliminary data.</text>
</comment>
<proteinExistence type="predicted"/>
<gene>
    <name evidence="1" type="ORF">BCR15_06595</name>
</gene>
<protein>
    <submittedName>
        <fullName evidence="1">Uncharacterized protein</fullName>
    </submittedName>
</protein>
<reference evidence="2" key="1">
    <citation type="submission" date="2016-07" db="EMBL/GenBank/DDBJ databases">
        <authorList>
            <person name="Florea S."/>
            <person name="Webb J.S."/>
            <person name="Jaromczyk J."/>
            <person name="Schardl C.L."/>
        </authorList>
    </citation>
    <scope>NUCLEOTIDE SEQUENCE [LARGE SCALE GENOMIC DNA]</scope>
    <source>
        <strain evidence="2">IPBSL-7</strain>
    </source>
</reference>
<sequence length="421" mass="44937">MIPLHGIASRGDLPLPFELVLAGAAGALVVTFWVALFAWRTPRFRDQAGIELPRLTRVVDSPWFSRPLRIAVGLVWLVAALALSFGQDRIDNPVFGFVYVLVWVGLVPVSLLFGGVYRRTNPLRLLLRFTGATAPPGSRPGGSRLPAAAALLGFLYLELVQPDGATLPVLRGFAAAWVAWVVAGVLVRGQTWIARADPFEAYASAIARVSPWARTRRGVLLLVNPLRNLASWHPPRHLAVLAAVLLGGTLFDALSNTSWWVRATQDLAGWAGWLAATAGLLGAVTLIGALFHLGTRPYRGLGPDQLAPGLIPLVAGYALAHYGTMLYLDGQRTLFRFSDPLGQGWDLFGLAEAAPATGLFAYPTAIAVAQVLTIVTGHVAGVLVTHDIALRSGEQRVAVHVPLLAVMVVFTVGGLTLMFGG</sequence>
<evidence type="ECO:0000313" key="1">
    <source>
        <dbReference type="EMBL" id="OCL32960.1"/>
    </source>
</evidence>
<name>A0A1C0AK16_9ACTN</name>
<organism evidence="1 2">
    <name type="scientific">Tessaracoccus lapidicaptus</name>
    <dbReference type="NCBI Taxonomy" id="1427523"/>
    <lineage>
        <taxon>Bacteria</taxon>
        <taxon>Bacillati</taxon>
        <taxon>Actinomycetota</taxon>
        <taxon>Actinomycetes</taxon>
        <taxon>Propionibacteriales</taxon>
        <taxon>Propionibacteriaceae</taxon>
        <taxon>Tessaracoccus</taxon>
    </lineage>
</organism>
<dbReference type="RefSeq" id="WP_068752067.1">
    <property type="nucleotide sequence ID" value="NZ_LR214441.1"/>
</dbReference>
<dbReference type="Proteomes" id="UP000093501">
    <property type="component" value="Unassembled WGS sequence"/>
</dbReference>
<keyword evidence="2" id="KW-1185">Reference proteome</keyword>
<accession>A0A1C0AK16</accession>